<dbReference type="InterPro" id="IPR006016">
    <property type="entry name" value="UspA"/>
</dbReference>
<dbReference type="SUPFAM" id="SSF52402">
    <property type="entry name" value="Adenine nucleotide alpha hydrolases-like"/>
    <property type="match status" value="2"/>
</dbReference>
<keyword evidence="4" id="KW-1185">Reference proteome</keyword>
<evidence type="ECO:0000259" key="2">
    <source>
        <dbReference type="Pfam" id="PF00582"/>
    </source>
</evidence>
<protein>
    <submittedName>
        <fullName evidence="3">Universal stress protein</fullName>
    </submittedName>
</protein>
<evidence type="ECO:0000313" key="4">
    <source>
        <dbReference type="Proteomes" id="UP000283523"/>
    </source>
</evidence>
<dbReference type="Proteomes" id="UP000283523">
    <property type="component" value="Unassembled WGS sequence"/>
</dbReference>
<dbReference type="PRINTS" id="PR01438">
    <property type="entry name" value="UNVRSLSTRESS"/>
</dbReference>
<dbReference type="RefSeq" id="WP_119666060.1">
    <property type="nucleotide sequence ID" value="NZ_QXED01000001.1"/>
</dbReference>
<evidence type="ECO:0000313" key="3">
    <source>
        <dbReference type="EMBL" id="RIV27208.1"/>
    </source>
</evidence>
<dbReference type="Gene3D" id="3.40.50.12370">
    <property type="match status" value="1"/>
</dbReference>
<dbReference type="PANTHER" id="PTHR46268:SF6">
    <property type="entry name" value="UNIVERSAL STRESS PROTEIN UP12"/>
    <property type="match status" value="1"/>
</dbReference>
<sequence length="301" mass="33326">MEAPPIQYLLVPIDFSAPSRNALTTAVAMGQRQKASLHLLNVLDPTETDSRVPMPTLEEQVRTQTEAIRELARQISLDHQIQCAGECRVGSVSAEIVAAAGLTKADLIVIGTHGSSGSRAFYIGSEAYRVIKTAPCPVMTVPAHQSWTTFERILFPVRPVAGALEKYAFARRIIQQNEAELTVLALHPPDEVISIHQLEDEVAALIAQFARDGIRSRTLFQATDLIAETVLQQANELNTDLLIITATLDTTQQEFYIGPFTQQIVHNAHVPVLSIRPQASLTGSQRVEWRYGWRPQPHRNQ</sequence>
<dbReference type="EMBL" id="QXED01000001">
    <property type="protein sequence ID" value="RIV27208.1"/>
    <property type="molecule type" value="Genomic_DNA"/>
</dbReference>
<feature type="domain" description="UspA" evidence="2">
    <location>
        <begin position="150"/>
        <end position="276"/>
    </location>
</feature>
<accession>A0A418MID8</accession>
<reference evidence="3 4" key="1">
    <citation type="submission" date="2018-08" db="EMBL/GenBank/DDBJ databases">
        <title>Fibrisoma montanum sp. nov., isolated from Danxia mountain soil.</title>
        <authorList>
            <person name="Huang Y."/>
        </authorList>
    </citation>
    <scope>NUCLEOTIDE SEQUENCE [LARGE SCALE GENOMIC DNA]</scope>
    <source>
        <strain evidence="3 4">HYT19</strain>
    </source>
</reference>
<dbReference type="InterPro" id="IPR006015">
    <property type="entry name" value="Universal_stress_UspA"/>
</dbReference>
<dbReference type="PANTHER" id="PTHR46268">
    <property type="entry name" value="STRESS RESPONSE PROTEIN NHAX"/>
    <property type="match status" value="1"/>
</dbReference>
<organism evidence="3 4">
    <name type="scientific">Fibrisoma montanum</name>
    <dbReference type="NCBI Taxonomy" id="2305895"/>
    <lineage>
        <taxon>Bacteria</taxon>
        <taxon>Pseudomonadati</taxon>
        <taxon>Bacteroidota</taxon>
        <taxon>Cytophagia</taxon>
        <taxon>Cytophagales</taxon>
        <taxon>Spirosomataceae</taxon>
        <taxon>Fibrisoma</taxon>
    </lineage>
</organism>
<feature type="domain" description="UspA" evidence="2">
    <location>
        <begin position="9"/>
        <end position="142"/>
    </location>
</feature>
<name>A0A418MID8_9BACT</name>
<dbReference type="CDD" id="cd00293">
    <property type="entry name" value="USP-like"/>
    <property type="match status" value="2"/>
</dbReference>
<evidence type="ECO:0000256" key="1">
    <source>
        <dbReference type="ARBA" id="ARBA00008791"/>
    </source>
</evidence>
<dbReference type="AlphaFoldDB" id="A0A418MID8"/>
<comment type="similarity">
    <text evidence="1">Belongs to the universal stress protein A family.</text>
</comment>
<proteinExistence type="inferred from homology"/>
<comment type="caution">
    <text evidence="3">The sequence shown here is derived from an EMBL/GenBank/DDBJ whole genome shotgun (WGS) entry which is preliminary data.</text>
</comment>
<dbReference type="OrthoDB" id="9788959at2"/>
<gene>
    <name evidence="3" type="ORF">DYU11_02530</name>
</gene>
<dbReference type="Pfam" id="PF00582">
    <property type="entry name" value="Usp"/>
    <property type="match status" value="2"/>
</dbReference>